<proteinExistence type="predicted"/>
<dbReference type="PATRIC" id="fig|1227492.4.peg.3218"/>
<evidence type="ECO:0000313" key="3">
    <source>
        <dbReference type="Proteomes" id="UP000011693"/>
    </source>
</evidence>
<keyword evidence="3" id="KW-1185">Reference proteome</keyword>
<dbReference type="Proteomes" id="UP000011693">
    <property type="component" value="Unassembled WGS sequence"/>
</dbReference>
<sequence length="147" mass="15944">MADQRADVERHAASLGVVEVFTHRFPLARVDDIADTTIGEPFVDVLRSESVLWRCTRLAVADDLDGDVLADLAVGRSVRGERGIGVRVDVDEARCDDVTRCVDLCFARSEDNTNRSDSAIPNSNIAVEPRGTGSVDKSAVSEKCVKL</sequence>
<dbReference type="AlphaFoldDB" id="M0ACL8"/>
<dbReference type="STRING" id="1227492.C482_16183"/>
<organism evidence="2 3">
    <name type="scientific">Natrialba chahannaoensis JCM 10990</name>
    <dbReference type="NCBI Taxonomy" id="1227492"/>
    <lineage>
        <taxon>Archaea</taxon>
        <taxon>Methanobacteriati</taxon>
        <taxon>Methanobacteriota</taxon>
        <taxon>Stenosarchaea group</taxon>
        <taxon>Halobacteria</taxon>
        <taxon>Halobacteriales</taxon>
        <taxon>Natrialbaceae</taxon>
        <taxon>Natrialba</taxon>
    </lineage>
</organism>
<evidence type="ECO:0000313" key="2">
    <source>
        <dbReference type="EMBL" id="ELY96131.1"/>
    </source>
</evidence>
<accession>M0ACL8</accession>
<dbReference type="EMBL" id="AOIN01000086">
    <property type="protein sequence ID" value="ELY96131.1"/>
    <property type="molecule type" value="Genomic_DNA"/>
</dbReference>
<feature type="compositionally biased region" description="Polar residues" evidence="1">
    <location>
        <begin position="115"/>
        <end position="125"/>
    </location>
</feature>
<dbReference type="RefSeq" id="WP_006168724.1">
    <property type="nucleotide sequence ID" value="NZ_AOIN01000086.1"/>
</dbReference>
<gene>
    <name evidence="2" type="ORF">C482_16183</name>
</gene>
<reference evidence="2 3" key="1">
    <citation type="journal article" date="2014" name="PLoS Genet.">
        <title>Phylogenetically driven sequencing of extremely halophilic archaea reveals strategies for static and dynamic osmo-response.</title>
        <authorList>
            <person name="Becker E.A."/>
            <person name="Seitzer P.M."/>
            <person name="Tritt A."/>
            <person name="Larsen D."/>
            <person name="Krusor M."/>
            <person name="Yao A.I."/>
            <person name="Wu D."/>
            <person name="Madern D."/>
            <person name="Eisen J.A."/>
            <person name="Darling A.E."/>
            <person name="Facciotti M.T."/>
        </authorList>
    </citation>
    <scope>NUCLEOTIDE SEQUENCE [LARGE SCALE GENOMIC DNA]</scope>
    <source>
        <strain evidence="2 3">JCM 10990</strain>
    </source>
</reference>
<evidence type="ECO:0000256" key="1">
    <source>
        <dbReference type="SAM" id="MobiDB-lite"/>
    </source>
</evidence>
<feature type="region of interest" description="Disordered" evidence="1">
    <location>
        <begin position="113"/>
        <end position="141"/>
    </location>
</feature>
<name>M0ACL8_9EURY</name>
<protein>
    <submittedName>
        <fullName evidence="2">Uncharacterized protein</fullName>
    </submittedName>
</protein>
<comment type="caution">
    <text evidence="2">The sequence shown here is derived from an EMBL/GenBank/DDBJ whole genome shotgun (WGS) entry which is preliminary data.</text>
</comment>